<accession>A0A918D4L4</accession>
<keyword evidence="3" id="KW-1185">Reference proteome</keyword>
<dbReference type="AlphaFoldDB" id="A0A918D4L4"/>
<protein>
    <recommendedName>
        <fullName evidence="1">DUF2268 domain-containing protein</fullName>
    </recommendedName>
</protein>
<comment type="caution">
    <text evidence="2">The sequence shown here is derived from an EMBL/GenBank/DDBJ whole genome shotgun (WGS) entry which is preliminary data.</text>
</comment>
<dbReference type="Proteomes" id="UP000624041">
    <property type="component" value="Unassembled WGS sequence"/>
</dbReference>
<dbReference type="RefSeq" id="WP_156856581.1">
    <property type="nucleotide sequence ID" value="NZ_BMOS01000038.1"/>
</dbReference>
<evidence type="ECO:0000259" key="1">
    <source>
        <dbReference type="Pfam" id="PF10026"/>
    </source>
</evidence>
<feature type="domain" description="DUF2268" evidence="1">
    <location>
        <begin position="66"/>
        <end position="256"/>
    </location>
</feature>
<organism evidence="2 3">
    <name type="scientific">Oceanobacillus indicireducens</name>
    <dbReference type="NCBI Taxonomy" id="1004261"/>
    <lineage>
        <taxon>Bacteria</taxon>
        <taxon>Bacillati</taxon>
        <taxon>Bacillota</taxon>
        <taxon>Bacilli</taxon>
        <taxon>Bacillales</taxon>
        <taxon>Bacillaceae</taxon>
        <taxon>Oceanobacillus</taxon>
    </lineage>
</organism>
<proteinExistence type="predicted"/>
<name>A0A918D4L4_9BACI</name>
<reference evidence="2" key="1">
    <citation type="journal article" date="2014" name="Int. J. Syst. Evol. Microbiol.">
        <title>Complete genome sequence of Corynebacterium casei LMG S-19264T (=DSM 44701T), isolated from a smear-ripened cheese.</title>
        <authorList>
            <consortium name="US DOE Joint Genome Institute (JGI-PGF)"/>
            <person name="Walter F."/>
            <person name="Albersmeier A."/>
            <person name="Kalinowski J."/>
            <person name="Ruckert C."/>
        </authorList>
    </citation>
    <scope>NUCLEOTIDE SEQUENCE</scope>
    <source>
        <strain evidence="2">JCM 17251</strain>
    </source>
</reference>
<dbReference type="InterPro" id="IPR018728">
    <property type="entry name" value="DUF2268"/>
</dbReference>
<evidence type="ECO:0000313" key="2">
    <source>
        <dbReference type="EMBL" id="GGN65583.1"/>
    </source>
</evidence>
<gene>
    <name evidence="2" type="ORF">GCM10007971_34570</name>
</gene>
<dbReference type="Pfam" id="PF10026">
    <property type="entry name" value="DUF2268"/>
    <property type="match status" value="1"/>
</dbReference>
<dbReference type="EMBL" id="BMOS01000038">
    <property type="protein sequence ID" value="GGN65583.1"/>
    <property type="molecule type" value="Genomic_DNA"/>
</dbReference>
<reference evidence="2" key="2">
    <citation type="submission" date="2020-09" db="EMBL/GenBank/DDBJ databases">
        <authorList>
            <person name="Sun Q."/>
            <person name="Ohkuma M."/>
        </authorList>
    </citation>
    <scope>NUCLEOTIDE SEQUENCE</scope>
    <source>
        <strain evidence="2">JCM 17251</strain>
    </source>
</reference>
<sequence length="262" mass="30782">MGVVQTDKWLIDLWNKPIAMCELLVNYFSDVSAAEIYQYLTMYGMYQPPFQDVEKQIRILLDKNSWKFIDEETQALRQLWDGPNIPVFIFPSDRNSTELRETFNGKAGLSFHDKLFLFISGDNSKTEIKALLTHEYHHVCRLAKYDRKVEDYNLLDSIILEGLAEHAVMERFGKKYCADWTEYYSDEELEKIWKNFILPSIHLPKAYRKHDAILYGQHRYPKMAGYCVGYYLVKKYMEKNNSSSKELLSIPSLAIAQINQTD</sequence>
<evidence type="ECO:0000313" key="3">
    <source>
        <dbReference type="Proteomes" id="UP000624041"/>
    </source>
</evidence>